<name>A0A6A5R0W0_AMPQU</name>
<reference evidence="2" key="1">
    <citation type="journal article" date="2020" name="Stud. Mycol.">
        <title>101 Dothideomycetes genomes: a test case for predicting lifestyles and emergence of pathogens.</title>
        <authorList>
            <person name="Haridas S."/>
            <person name="Albert R."/>
            <person name="Binder M."/>
            <person name="Bloem J."/>
            <person name="Labutti K."/>
            <person name="Salamov A."/>
            <person name="Andreopoulos B."/>
            <person name="Baker S."/>
            <person name="Barry K."/>
            <person name="Bills G."/>
            <person name="Bluhm B."/>
            <person name="Cannon C."/>
            <person name="Castanera R."/>
            <person name="Culley D."/>
            <person name="Daum C."/>
            <person name="Ezra D."/>
            <person name="Gonzalez J."/>
            <person name="Henrissat B."/>
            <person name="Kuo A."/>
            <person name="Liang C."/>
            <person name="Lipzen A."/>
            <person name="Lutzoni F."/>
            <person name="Magnuson J."/>
            <person name="Mondo S."/>
            <person name="Nolan M."/>
            <person name="Ohm R."/>
            <person name="Pangilinan J."/>
            <person name="Park H.-J."/>
            <person name="Ramirez L."/>
            <person name="Alfaro M."/>
            <person name="Sun H."/>
            <person name="Tritt A."/>
            <person name="Yoshinaga Y."/>
            <person name="Zwiers L.-H."/>
            <person name="Turgeon B."/>
            <person name="Goodwin S."/>
            <person name="Spatafora J."/>
            <person name="Crous P."/>
            <person name="Grigoriev I."/>
        </authorList>
    </citation>
    <scope>NUCLEOTIDE SEQUENCE</scope>
    <source>
        <strain evidence="2">HMLAC05119</strain>
    </source>
</reference>
<evidence type="ECO:0000313" key="3">
    <source>
        <dbReference type="Proteomes" id="UP000800096"/>
    </source>
</evidence>
<dbReference type="AlphaFoldDB" id="A0A6A5R0W0"/>
<sequence>MPEDWPYRSYDQPFTAYTSLLVCLFTLLGANGAVCGVDGARYHSSRHILLQVNMISKRPVNHVANLSHSRCFIAM</sequence>
<proteinExistence type="predicted"/>
<keyword evidence="1" id="KW-0812">Transmembrane</keyword>
<accession>A0A6A5R0W0</accession>
<organism evidence="2 3">
    <name type="scientific">Ampelomyces quisqualis</name>
    <name type="common">Powdery mildew agent</name>
    <dbReference type="NCBI Taxonomy" id="50730"/>
    <lineage>
        <taxon>Eukaryota</taxon>
        <taxon>Fungi</taxon>
        <taxon>Dikarya</taxon>
        <taxon>Ascomycota</taxon>
        <taxon>Pezizomycotina</taxon>
        <taxon>Dothideomycetes</taxon>
        <taxon>Pleosporomycetidae</taxon>
        <taxon>Pleosporales</taxon>
        <taxon>Pleosporineae</taxon>
        <taxon>Phaeosphaeriaceae</taxon>
        <taxon>Ampelomyces</taxon>
    </lineage>
</organism>
<evidence type="ECO:0000256" key="1">
    <source>
        <dbReference type="SAM" id="Phobius"/>
    </source>
</evidence>
<dbReference type="EMBL" id="ML979132">
    <property type="protein sequence ID" value="KAF1921313.1"/>
    <property type="molecule type" value="Genomic_DNA"/>
</dbReference>
<keyword evidence="1" id="KW-1133">Transmembrane helix</keyword>
<protein>
    <submittedName>
        <fullName evidence="2">Uncharacterized protein</fullName>
    </submittedName>
</protein>
<gene>
    <name evidence="2" type="ORF">BDU57DRAFT_510062</name>
</gene>
<feature type="transmembrane region" description="Helical" evidence="1">
    <location>
        <begin position="14"/>
        <end position="37"/>
    </location>
</feature>
<evidence type="ECO:0000313" key="2">
    <source>
        <dbReference type="EMBL" id="KAF1921313.1"/>
    </source>
</evidence>
<keyword evidence="1" id="KW-0472">Membrane</keyword>
<keyword evidence="3" id="KW-1185">Reference proteome</keyword>
<dbReference type="Proteomes" id="UP000800096">
    <property type="component" value="Unassembled WGS sequence"/>
</dbReference>